<protein>
    <submittedName>
        <fullName evidence="2">Uncharacterized protein</fullName>
    </submittedName>
</protein>
<evidence type="ECO:0000313" key="3">
    <source>
        <dbReference type="Proteomes" id="UP000509704"/>
    </source>
</evidence>
<feature type="compositionally biased region" description="Basic residues" evidence="1">
    <location>
        <begin position="16"/>
        <end position="29"/>
    </location>
</feature>
<dbReference type="RefSeq" id="XP_037146475.1">
    <property type="nucleotide sequence ID" value="XM_037290580.1"/>
</dbReference>
<dbReference type="AlphaFoldDB" id="A0A7H9B8I9"/>
<dbReference type="EMBL" id="CP058611">
    <property type="protein sequence ID" value="QLG74750.1"/>
    <property type="molecule type" value="Genomic_DNA"/>
</dbReference>
<name>A0A7H9B8I9_ZYGMR</name>
<reference evidence="2 3" key="1">
    <citation type="submission" date="2020-07" db="EMBL/GenBank/DDBJ databases">
        <title>The yeast mating-type switching endonuclease HO is a domesticated member of an unorthodox homing genetic element family.</title>
        <authorList>
            <person name="Coughlan A.Y."/>
            <person name="Lombardi L."/>
            <person name="Braun-Galleani S."/>
            <person name="Martos A.R."/>
            <person name="Galeote V."/>
            <person name="Bigey F."/>
            <person name="Dequin S."/>
            <person name="Byrne K.P."/>
            <person name="Wolfe K.H."/>
        </authorList>
    </citation>
    <scope>NUCLEOTIDE SEQUENCE [LARGE SCALE GENOMIC DNA]</scope>
    <source>
        <strain evidence="2 3">NRRL Y-6702</strain>
    </source>
</reference>
<dbReference type="KEGG" id="zmk:HG535_0H00750"/>
<feature type="region of interest" description="Disordered" evidence="1">
    <location>
        <begin position="1"/>
        <end position="31"/>
    </location>
</feature>
<evidence type="ECO:0000313" key="2">
    <source>
        <dbReference type="EMBL" id="QLG74750.1"/>
    </source>
</evidence>
<organism evidence="2 3">
    <name type="scientific">Zygotorulaspora mrakii</name>
    <name type="common">Zygosaccharomyces mrakii</name>
    <dbReference type="NCBI Taxonomy" id="42260"/>
    <lineage>
        <taxon>Eukaryota</taxon>
        <taxon>Fungi</taxon>
        <taxon>Dikarya</taxon>
        <taxon>Ascomycota</taxon>
        <taxon>Saccharomycotina</taxon>
        <taxon>Saccharomycetes</taxon>
        <taxon>Saccharomycetales</taxon>
        <taxon>Saccharomycetaceae</taxon>
        <taxon>Zygotorulaspora</taxon>
    </lineage>
</organism>
<gene>
    <name evidence="2" type="ORF">HG535_0H00750</name>
</gene>
<sequence length="209" mass="23641">MRLRVNKTPSCSVPRRVPKRARRRNKRKPVHDALSGLLTGQLPFSLHPLHSRTRTPQPASAFLARCTAKKNCVTISALCRSRITTTGKKTLMVKFSLDYQSIHTTDLSRGQRSFRMDAVSVCSVSQRFVSFRFVSFVVCNSLPLVQRAVSATGSKCNDWRTPVSTCVLLQSLFQFRVQITLGSGPWQVYRYTQELLAKTSRKHPLIFSP</sequence>
<proteinExistence type="predicted"/>
<keyword evidence="3" id="KW-1185">Reference proteome</keyword>
<dbReference type="Proteomes" id="UP000509704">
    <property type="component" value="Chromosome 8"/>
</dbReference>
<accession>A0A7H9B8I9</accession>
<evidence type="ECO:0000256" key="1">
    <source>
        <dbReference type="SAM" id="MobiDB-lite"/>
    </source>
</evidence>
<dbReference type="GeneID" id="59238552"/>